<evidence type="ECO:0000313" key="8">
    <source>
        <dbReference type="EMBL" id="CAH1129537.1"/>
    </source>
</evidence>
<name>A0A9P0DEH3_9CUCU</name>
<evidence type="ECO:0000259" key="7">
    <source>
        <dbReference type="Pfam" id="PF12862"/>
    </source>
</evidence>
<dbReference type="InterPro" id="IPR011990">
    <property type="entry name" value="TPR-like_helical_dom_sf"/>
</dbReference>
<dbReference type="OrthoDB" id="5986190at2759"/>
<dbReference type="GO" id="GO:0005743">
    <property type="term" value="C:mitochondrial inner membrane"/>
    <property type="evidence" value="ECO:0007669"/>
    <property type="project" value="TreeGrafter"/>
</dbReference>
<evidence type="ECO:0000313" key="9">
    <source>
        <dbReference type="Proteomes" id="UP001152799"/>
    </source>
</evidence>
<evidence type="ECO:0000256" key="2">
    <source>
        <dbReference type="ARBA" id="ARBA00008219"/>
    </source>
</evidence>
<dbReference type="InterPro" id="IPR040395">
    <property type="entry name" value="TTC19"/>
</dbReference>
<feature type="domain" description="Anaphase-promoting complex subunit 5" evidence="7">
    <location>
        <begin position="75"/>
        <end position="121"/>
    </location>
</feature>
<comment type="similarity">
    <text evidence="2">Belongs to the TTC19 family.</text>
</comment>
<dbReference type="PANTHER" id="PTHR13143">
    <property type="entry name" value="TETRATRICOPEPTIDE REPEAT PROTEIN 19"/>
    <property type="match status" value="1"/>
</dbReference>
<sequence length="344" mass="38771">MFMNVLLSRICPKIRPISFYFRCSITKTRALSKLPSRNPIYIISKPVLVFIPCASLLHNGPANQVAWEDVEENIYHLMSLARLALEKGDTEKATAILEMGIKICEEYEAYVALPYIYDILASISFALGNMDKAEHLLVSAIEKLIQTGSPADGSQVLDFQLRLARIYSAYEKNHLAEIGFWDCLNKQKAKILDGDTSTKTGMLYVNVLFWYGLHKIRVNQHKIAKEYITSAYDYSLKIKGLSPYQEMVILYTLADLHMQLGENNLALQNINNAILLGKGIGSTDLPRCYLKLATIYVNLGTWSIAKESCLEAIKMAKLFNDDVLAGEAEFTLVLIEKKIQQSIE</sequence>
<dbReference type="Proteomes" id="UP001152799">
    <property type="component" value="Chromosome 4"/>
</dbReference>
<dbReference type="InterPro" id="IPR019734">
    <property type="entry name" value="TPR_rpt"/>
</dbReference>
<feature type="domain" description="Anaphase-promoting complex subunit 5" evidence="7">
    <location>
        <begin position="213"/>
        <end position="277"/>
    </location>
</feature>
<keyword evidence="3" id="KW-0677">Repeat</keyword>
<dbReference type="Pfam" id="PF12862">
    <property type="entry name" value="ANAPC5"/>
    <property type="match status" value="3"/>
</dbReference>
<evidence type="ECO:0000256" key="3">
    <source>
        <dbReference type="ARBA" id="ARBA00022737"/>
    </source>
</evidence>
<reference evidence="8" key="1">
    <citation type="submission" date="2022-01" db="EMBL/GenBank/DDBJ databases">
        <authorList>
            <person name="King R."/>
        </authorList>
    </citation>
    <scope>NUCLEOTIDE SEQUENCE</scope>
</reference>
<accession>A0A9P0DEH3</accession>
<evidence type="ECO:0000256" key="5">
    <source>
        <dbReference type="ARBA" id="ARBA00022946"/>
    </source>
</evidence>
<dbReference type="GO" id="GO:0034551">
    <property type="term" value="P:mitochondrial respiratory chain complex III assembly"/>
    <property type="evidence" value="ECO:0007669"/>
    <property type="project" value="InterPro"/>
</dbReference>
<dbReference type="Gene3D" id="1.25.40.10">
    <property type="entry name" value="Tetratricopeptide repeat domain"/>
    <property type="match status" value="2"/>
</dbReference>
<dbReference type="SMART" id="SM00028">
    <property type="entry name" value="TPR"/>
    <property type="match status" value="4"/>
</dbReference>
<evidence type="ECO:0000256" key="6">
    <source>
        <dbReference type="ARBA" id="ARBA00023128"/>
    </source>
</evidence>
<dbReference type="AlphaFoldDB" id="A0A9P0DEH3"/>
<dbReference type="PANTHER" id="PTHR13143:SF6">
    <property type="entry name" value="TETRATRICOPEPTIDE REPEAT PROTEIN 19, MITOCHONDRIAL"/>
    <property type="match status" value="1"/>
</dbReference>
<comment type="subcellular location">
    <subcellularLocation>
        <location evidence="1">Mitochondrion</location>
    </subcellularLocation>
</comment>
<protein>
    <recommendedName>
        <fullName evidence="7">Anaphase-promoting complex subunit 5 domain-containing protein</fullName>
    </recommendedName>
</protein>
<keyword evidence="6" id="KW-0496">Mitochondrion</keyword>
<keyword evidence="9" id="KW-1185">Reference proteome</keyword>
<organism evidence="8 9">
    <name type="scientific">Ceutorhynchus assimilis</name>
    <name type="common">cabbage seed weevil</name>
    <dbReference type="NCBI Taxonomy" id="467358"/>
    <lineage>
        <taxon>Eukaryota</taxon>
        <taxon>Metazoa</taxon>
        <taxon>Ecdysozoa</taxon>
        <taxon>Arthropoda</taxon>
        <taxon>Hexapoda</taxon>
        <taxon>Insecta</taxon>
        <taxon>Pterygota</taxon>
        <taxon>Neoptera</taxon>
        <taxon>Endopterygota</taxon>
        <taxon>Coleoptera</taxon>
        <taxon>Polyphaga</taxon>
        <taxon>Cucujiformia</taxon>
        <taxon>Curculionidae</taxon>
        <taxon>Ceutorhynchinae</taxon>
        <taxon>Ceutorhynchus</taxon>
    </lineage>
</organism>
<keyword evidence="4" id="KW-0802">TPR repeat</keyword>
<dbReference type="InterPro" id="IPR026000">
    <property type="entry name" value="Apc5_dom"/>
</dbReference>
<feature type="domain" description="Anaphase-promoting complex subunit 5" evidence="7">
    <location>
        <begin position="289"/>
        <end position="322"/>
    </location>
</feature>
<keyword evidence="5" id="KW-0809">Transit peptide</keyword>
<gene>
    <name evidence="8" type="ORF">CEUTPL_LOCUS8225</name>
</gene>
<proteinExistence type="inferred from homology"/>
<evidence type="ECO:0000256" key="4">
    <source>
        <dbReference type="ARBA" id="ARBA00022803"/>
    </source>
</evidence>
<dbReference type="SUPFAM" id="SSF48452">
    <property type="entry name" value="TPR-like"/>
    <property type="match status" value="2"/>
</dbReference>
<evidence type="ECO:0000256" key="1">
    <source>
        <dbReference type="ARBA" id="ARBA00004173"/>
    </source>
</evidence>
<dbReference type="EMBL" id="OU892280">
    <property type="protein sequence ID" value="CAH1129537.1"/>
    <property type="molecule type" value="Genomic_DNA"/>
</dbReference>